<dbReference type="Proteomes" id="UP000003009">
    <property type="component" value="Unassembled WGS sequence"/>
</dbReference>
<dbReference type="HOGENOM" id="CLU_086314_0_0_4"/>
<proteinExistence type="predicted"/>
<reference evidence="1" key="1">
    <citation type="submission" date="2009-04" db="EMBL/GenBank/DDBJ databases">
        <authorList>
            <person name="Weinstock G."/>
            <person name="Sodergren E."/>
            <person name="Clifton S."/>
            <person name="Fulton L."/>
            <person name="Fulton B."/>
            <person name="Courtney L."/>
            <person name="Fronick C."/>
            <person name="Harrison M."/>
            <person name="Strong C."/>
            <person name="Farmer C."/>
            <person name="Delahaunty K."/>
            <person name="Markovic C."/>
            <person name="Hall O."/>
            <person name="Minx P."/>
            <person name="Tomlinson C."/>
            <person name="Mitreva M."/>
            <person name="Nelson J."/>
            <person name="Hou S."/>
            <person name="Wollam A."/>
            <person name="Pepin K.H."/>
            <person name="Johnson M."/>
            <person name="Bhonagiri V."/>
            <person name="Nash W.E."/>
            <person name="Warren W."/>
            <person name="Chinwalla A."/>
            <person name="Mardis E.R."/>
            <person name="Wilson R.K."/>
        </authorList>
    </citation>
    <scope>NUCLEOTIDE SEQUENCE [LARGE SCALE GENOMIC DNA]</scope>
    <source>
        <strain evidence="1">ATCC 51147</strain>
    </source>
</reference>
<organism evidence="1 2">
    <name type="scientific">Kingella oralis ATCC 51147</name>
    <dbReference type="NCBI Taxonomy" id="629741"/>
    <lineage>
        <taxon>Bacteria</taxon>
        <taxon>Pseudomonadati</taxon>
        <taxon>Pseudomonadota</taxon>
        <taxon>Betaproteobacteria</taxon>
        <taxon>Neisseriales</taxon>
        <taxon>Neisseriaceae</taxon>
        <taxon>Kingella</taxon>
    </lineage>
</organism>
<dbReference type="AlphaFoldDB" id="C4GGG6"/>
<evidence type="ECO:0000313" key="1">
    <source>
        <dbReference type="EMBL" id="EEP69321.1"/>
    </source>
</evidence>
<sequence length="288" mass="32772">MDAQSLSQPKQTYRKAPLPFVGQKRNFLKHLIPVLQQNIPNDGAGWTIVDVFGGSGLLAHTTKRTLPKARVIYNDFDGYAERIKNIPDTNRLRDRLAEVLDKQPRDKALNADAKAAVVVIIRGFGGYKDLNCLRSWLLYSGKEAATPDCLYGETLYNRLRLSPYPEAADYLDGLDITSQSFETLLPRYAGQDNTLLILDPPYVCTQQGMYANQTYFGMVPFLTLAQMVRPPFVFFSSTRSEFLDYLGFLRQYKPQEWANWAGFGQVTIRGTLSKGSCYEDNMVYRFER</sequence>
<keyword evidence="1" id="KW-0489">Methyltransferase</keyword>
<evidence type="ECO:0000313" key="2">
    <source>
        <dbReference type="Proteomes" id="UP000003009"/>
    </source>
</evidence>
<dbReference type="RefSeq" id="WP_003795365.1">
    <property type="nucleotide sequence ID" value="NZ_GG665871.1"/>
</dbReference>
<dbReference type="EMBL" id="ACJW02000002">
    <property type="protein sequence ID" value="EEP69321.1"/>
    <property type="molecule type" value="Genomic_DNA"/>
</dbReference>
<protein>
    <submittedName>
        <fullName evidence="1">D12 class N6 adenine-specific DNA methyltransferase</fullName>
    </submittedName>
</protein>
<dbReference type="InterPro" id="IPR029063">
    <property type="entry name" value="SAM-dependent_MTases_sf"/>
</dbReference>
<name>C4GGG6_9NEIS</name>
<dbReference type="GeneID" id="84906532"/>
<dbReference type="GO" id="GO:0032259">
    <property type="term" value="P:methylation"/>
    <property type="evidence" value="ECO:0007669"/>
    <property type="project" value="UniProtKB-KW"/>
</dbReference>
<dbReference type="OrthoDB" id="5671374at2"/>
<keyword evidence="2" id="KW-1185">Reference proteome</keyword>
<keyword evidence="1" id="KW-0808">Transferase</keyword>
<dbReference type="REBASE" id="42700">
    <property type="entry name" value="M.Kor51147ORF1234P"/>
</dbReference>
<gene>
    <name evidence="1" type="ORF">GCWU000324_01234</name>
</gene>
<comment type="caution">
    <text evidence="1">The sequence shown here is derived from an EMBL/GenBank/DDBJ whole genome shotgun (WGS) entry which is preliminary data.</text>
</comment>
<dbReference type="SUPFAM" id="SSF53335">
    <property type="entry name" value="S-adenosyl-L-methionine-dependent methyltransferases"/>
    <property type="match status" value="1"/>
</dbReference>
<dbReference type="GO" id="GO:0008168">
    <property type="term" value="F:methyltransferase activity"/>
    <property type="evidence" value="ECO:0007669"/>
    <property type="project" value="UniProtKB-KW"/>
</dbReference>
<accession>C4GGG6</accession>